<organism evidence="1 2">
    <name type="scientific">Leucogyrophana mollusca</name>
    <dbReference type="NCBI Taxonomy" id="85980"/>
    <lineage>
        <taxon>Eukaryota</taxon>
        <taxon>Fungi</taxon>
        <taxon>Dikarya</taxon>
        <taxon>Basidiomycota</taxon>
        <taxon>Agaricomycotina</taxon>
        <taxon>Agaricomycetes</taxon>
        <taxon>Agaricomycetidae</taxon>
        <taxon>Boletales</taxon>
        <taxon>Boletales incertae sedis</taxon>
        <taxon>Leucogyrophana</taxon>
    </lineage>
</organism>
<proteinExistence type="predicted"/>
<protein>
    <submittedName>
        <fullName evidence="1">Uncharacterized protein</fullName>
    </submittedName>
</protein>
<name>A0ACB8BH42_9AGAM</name>
<comment type="caution">
    <text evidence="1">The sequence shown here is derived from an EMBL/GenBank/DDBJ whole genome shotgun (WGS) entry which is preliminary data.</text>
</comment>
<evidence type="ECO:0000313" key="2">
    <source>
        <dbReference type="Proteomes" id="UP000790709"/>
    </source>
</evidence>
<evidence type="ECO:0000313" key="1">
    <source>
        <dbReference type="EMBL" id="KAH7924806.1"/>
    </source>
</evidence>
<gene>
    <name evidence="1" type="ORF">BV22DRAFT_1034777</name>
</gene>
<dbReference type="Proteomes" id="UP000790709">
    <property type="component" value="Unassembled WGS sequence"/>
</dbReference>
<sequence>MGVEFTRTGGGDDELGVGGSDSVGDGDRDGEGESDAEHAHALAQRTGGRVSFRPGGSTGAAHVGPKHSSPSDTSSVTLQSADIAVLSPTDVKSGGFGAAERGPASSSNRTDPSSKRTDPSSSRNTAGPSDPNPWLASTATGTARNKKNEVLVHKAWWIRRFLDG</sequence>
<accession>A0ACB8BH42</accession>
<reference evidence="1" key="1">
    <citation type="journal article" date="2021" name="New Phytol.">
        <title>Evolutionary innovations through gain and loss of genes in the ectomycorrhizal Boletales.</title>
        <authorList>
            <person name="Wu G."/>
            <person name="Miyauchi S."/>
            <person name="Morin E."/>
            <person name="Kuo A."/>
            <person name="Drula E."/>
            <person name="Varga T."/>
            <person name="Kohler A."/>
            <person name="Feng B."/>
            <person name="Cao Y."/>
            <person name="Lipzen A."/>
            <person name="Daum C."/>
            <person name="Hundley H."/>
            <person name="Pangilinan J."/>
            <person name="Johnson J."/>
            <person name="Barry K."/>
            <person name="LaButti K."/>
            <person name="Ng V."/>
            <person name="Ahrendt S."/>
            <person name="Min B."/>
            <person name="Choi I.G."/>
            <person name="Park H."/>
            <person name="Plett J.M."/>
            <person name="Magnuson J."/>
            <person name="Spatafora J.W."/>
            <person name="Nagy L.G."/>
            <person name="Henrissat B."/>
            <person name="Grigoriev I.V."/>
            <person name="Yang Z.L."/>
            <person name="Xu J."/>
            <person name="Martin F.M."/>
        </authorList>
    </citation>
    <scope>NUCLEOTIDE SEQUENCE</scope>
    <source>
        <strain evidence="1">KUC20120723A-06</strain>
    </source>
</reference>
<dbReference type="EMBL" id="MU266416">
    <property type="protein sequence ID" value="KAH7924806.1"/>
    <property type="molecule type" value="Genomic_DNA"/>
</dbReference>
<keyword evidence="2" id="KW-1185">Reference proteome</keyword>